<evidence type="ECO:0000313" key="2">
    <source>
        <dbReference type="EMBL" id="ATG46747.1"/>
    </source>
</evidence>
<feature type="signal peptide" evidence="1">
    <location>
        <begin position="1"/>
        <end position="20"/>
    </location>
</feature>
<dbReference type="Gene3D" id="2.40.160.10">
    <property type="entry name" value="Porin"/>
    <property type="match status" value="1"/>
</dbReference>
<gene>
    <name evidence="2" type="ORF">CEW89_03740</name>
</gene>
<evidence type="ECO:0008006" key="4">
    <source>
        <dbReference type="Google" id="ProtNLM"/>
    </source>
</evidence>
<reference evidence="2 3" key="1">
    <citation type="submission" date="2017-06" db="EMBL/GenBank/DDBJ databases">
        <title>Celeribacter sp. TSPH2 complete genome sequence.</title>
        <authorList>
            <person name="Woo J.-H."/>
            <person name="Kim H.-S."/>
        </authorList>
    </citation>
    <scope>NUCLEOTIDE SEQUENCE [LARGE SCALE GENOMIC DNA]</scope>
    <source>
        <strain evidence="2 3">TSPH2</strain>
    </source>
</reference>
<dbReference type="KEGG" id="ceh:CEW89_03740"/>
<feature type="chain" id="PRO_5012109484" description="Porin domain-containing protein" evidence="1">
    <location>
        <begin position="21"/>
        <end position="311"/>
    </location>
</feature>
<dbReference type="OrthoDB" id="7849166at2"/>
<keyword evidence="3" id="KW-1185">Reference proteome</keyword>
<keyword evidence="1" id="KW-0732">Signal</keyword>
<evidence type="ECO:0000313" key="3">
    <source>
        <dbReference type="Proteomes" id="UP000217935"/>
    </source>
</evidence>
<dbReference type="Proteomes" id="UP000217935">
    <property type="component" value="Chromosome"/>
</dbReference>
<dbReference type="InterPro" id="IPR023614">
    <property type="entry name" value="Porin_dom_sf"/>
</dbReference>
<name>A0A291G9A9_9RHOB</name>
<dbReference type="EMBL" id="CP022196">
    <property type="protein sequence ID" value="ATG46747.1"/>
    <property type="molecule type" value="Genomic_DNA"/>
</dbReference>
<protein>
    <recommendedName>
        <fullName evidence="4">Porin domain-containing protein</fullName>
    </recommendedName>
</protein>
<sequence length="311" mass="32931">MKNLMITTALVCVASTAASAQEITYGGLLANLGTYSVDGYDADLSLFAGDIGIAVGTFDFWIDGVQATLSPEGSSYDAHADILTLGAGASFGNGFRVDVSSSDISAGVFFSGLDVGIDELGVAYDNGTYFGRISYAKLSEDTNGDIDGLWGLHAGYAFSDAAEMSLSVHGVDGDWGDYIDPVYILSGSYDAGVWDVNLNGISANIDGLDISLLTIGGSYDFTSEWSAYGAYTYGSLEDYDANLVRVGAAYTLNDTYKFFADYTYADVEDMDGNLDGFSIGVSMDFGDKPTSYETTADRLTNSLKSVLAFDY</sequence>
<proteinExistence type="predicted"/>
<dbReference type="SUPFAM" id="SSF56935">
    <property type="entry name" value="Porins"/>
    <property type="match status" value="1"/>
</dbReference>
<dbReference type="AlphaFoldDB" id="A0A291G9A9"/>
<accession>A0A291G9A9</accession>
<evidence type="ECO:0000256" key="1">
    <source>
        <dbReference type="SAM" id="SignalP"/>
    </source>
</evidence>
<dbReference type="RefSeq" id="WP_096804946.1">
    <property type="nucleotide sequence ID" value="NZ_CP022196.1"/>
</dbReference>
<organism evidence="2 3">
    <name type="scientific">Celeribacter ethanolicus</name>
    <dbReference type="NCBI Taxonomy" id="1758178"/>
    <lineage>
        <taxon>Bacteria</taxon>
        <taxon>Pseudomonadati</taxon>
        <taxon>Pseudomonadota</taxon>
        <taxon>Alphaproteobacteria</taxon>
        <taxon>Rhodobacterales</taxon>
        <taxon>Roseobacteraceae</taxon>
        <taxon>Celeribacter</taxon>
    </lineage>
</organism>